<dbReference type="EMBL" id="OY731399">
    <property type="protein sequence ID" value="CAJ1931847.1"/>
    <property type="molecule type" value="Genomic_DNA"/>
</dbReference>
<evidence type="ECO:0000313" key="2">
    <source>
        <dbReference type="Proteomes" id="UP001189624"/>
    </source>
</evidence>
<name>A0AA86S8E0_9FABA</name>
<reference evidence="1" key="1">
    <citation type="submission" date="2023-10" db="EMBL/GenBank/DDBJ databases">
        <authorList>
            <person name="Domelevo Entfellner J.-B."/>
        </authorList>
    </citation>
    <scope>NUCLEOTIDE SEQUENCE</scope>
</reference>
<evidence type="ECO:0000313" key="1">
    <source>
        <dbReference type="EMBL" id="CAJ1931847.1"/>
    </source>
</evidence>
<dbReference type="Gramene" id="rna-AYBTSS11_LOCUS5485">
    <property type="protein sequence ID" value="CAJ1931847.1"/>
    <property type="gene ID" value="gene-AYBTSS11_LOCUS5485"/>
</dbReference>
<sequence>MREFWRFLCEVHMMCICALTIKMRLGYKWGTVLFILLMLLKPEVFVRDCGEQRAVFPWILYASKDLSGSWVLNDTDVSQYMIWPIKANAHFLVSEYSGDHSSCVWARSHDDLFQQNTLDHKSSLKRGVLDGFEIIVDPVKVPNLLFYKGEMGGDFTQNQSNGIWKAVQAFFSAMNMKLAKH</sequence>
<dbReference type="Proteomes" id="UP001189624">
    <property type="component" value="Chromosome 2"/>
</dbReference>
<gene>
    <name evidence="1" type="ORF">AYBTSS11_LOCUS5485</name>
</gene>
<organism evidence="1 2">
    <name type="scientific">Sphenostylis stenocarpa</name>
    <dbReference type="NCBI Taxonomy" id="92480"/>
    <lineage>
        <taxon>Eukaryota</taxon>
        <taxon>Viridiplantae</taxon>
        <taxon>Streptophyta</taxon>
        <taxon>Embryophyta</taxon>
        <taxon>Tracheophyta</taxon>
        <taxon>Spermatophyta</taxon>
        <taxon>Magnoliopsida</taxon>
        <taxon>eudicotyledons</taxon>
        <taxon>Gunneridae</taxon>
        <taxon>Pentapetalae</taxon>
        <taxon>rosids</taxon>
        <taxon>fabids</taxon>
        <taxon>Fabales</taxon>
        <taxon>Fabaceae</taxon>
        <taxon>Papilionoideae</taxon>
        <taxon>50 kb inversion clade</taxon>
        <taxon>NPAAA clade</taxon>
        <taxon>indigoferoid/millettioid clade</taxon>
        <taxon>Phaseoleae</taxon>
        <taxon>Sphenostylis</taxon>
    </lineage>
</organism>
<proteinExistence type="predicted"/>
<accession>A0AA86S8E0</accession>
<keyword evidence="2" id="KW-1185">Reference proteome</keyword>
<dbReference type="AlphaFoldDB" id="A0AA86S8E0"/>
<protein>
    <submittedName>
        <fullName evidence="1">Uncharacterized protein</fullName>
    </submittedName>
</protein>